<proteinExistence type="predicted"/>
<dbReference type="HOGENOM" id="CLU_068041_0_0_14"/>
<organism evidence="1 2">
    <name type="scientific">Mycoplasma parvum str. Indiana</name>
    <dbReference type="NCBI Taxonomy" id="1403316"/>
    <lineage>
        <taxon>Bacteria</taxon>
        <taxon>Bacillati</taxon>
        <taxon>Mycoplasmatota</taxon>
        <taxon>Mollicutes</taxon>
        <taxon>Mycoplasmataceae</taxon>
        <taxon>Mycoplasma</taxon>
    </lineage>
</organism>
<dbReference type="Proteomes" id="UP000017119">
    <property type="component" value="Chromosome"/>
</dbReference>
<evidence type="ECO:0000313" key="2">
    <source>
        <dbReference type="Proteomes" id="UP000017119"/>
    </source>
</evidence>
<keyword evidence="2" id="KW-1185">Reference proteome</keyword>
<dbReference type="RefSeq" id="WP_022769977.1">
    <property type="nucleotide sequence ID" value="NC_022575.1"/>
</dbReference>
<gene>
    <name evidence="1" type="ORF">PRV_02025</name>
</gene>
<sequence>MIGCPVGACTGVSYVDSLKVGSETQVDNNRVVRYENIVINGERKISLGNEMKVAISNHDSGKFGKKVKVEVPCLDGDMIGNNDWTRPGEGQNGDVMRIQEFFRKVEDGLKGYLNLFFSCHLRDAIYSATSNKWSSWDKIGRENREIAAVISAIRGRKEGIGKWLQKRGVKTNEHNNLEISHEERNYLQLFSGRTYGRFAKVRVPVENLALEVWVYKRNEFQGTYKDQIQKRVRQALAKSVVTLMLNGKWCVQKDSHNKDCKKQEKYKKENVLPLLKGWAGKLNESEEFELDGKFGIQWHPKDEDGGKPRWIWDKLQEKLKNVGEWWREFKVVLENLGQSSWHKNIQDKVARAITYLTFCDLIGPERKMIMETLRLAKSNQTKQKEMCSVGINGLICPEGGAIWKK</sequence>
<dbReference type="KEGG" id="mpv:PRV_02025"/>
<dbReference type="PATRIC" id="fig|1403316.3.peg.374"/>
<name>U5NFW9_9MOLU</name>
<dbReference type="EMBL" id="CP006771">
    <property type="protein sequence ID" value="AGX89143.1"/>
    <property type="molecule type" value="Genomic_DNA"/>
</dbReference>
<dbReference type="AlphaFoldDB" id="U5NFW9"/>
<accession>U5NFW9</accession>
<reference evidence="1 2" key="1">
    <citation type="journal article" date="2013" name="Genome Announc.">
        <title>Genome Sequence of Mycoplasma parvum (Formerly Eperythrozoon parvum), a Diminutive Hemoplasma of the Pig.</title>
        <authorList>
            <person name="do Nascimento N.C."/>
            <person name="Dos Santos A.P."/>
            <person name="Chu Y."/>
            <person name="Guimaraes A.M."/>
            <person name="Pagliaro A."/>
            <person name="Messick J.B."/>
        </authorList>
    </citation>
    <scope>NUCLEOTIDE SEQUENCE [LARGE SCALE GENOMIC DNA]</scope>
    <source>
        <strain evidence="1 2">Indiana</strain>
    </source>
</reference>
<protein>
    <submittedName>
        <fullName evidence="1">Uncharacterized protein</fullName>
    </submittedName>
</protein>
<evidence type="ECO:0000313" key="1">
    <source>
        <dbReference type="EMBL" id="AGX89143.1"/>
    </source>
</evidence>